<name>A0A377HZG4_HAEPH</name>
<reference evidence="2 3" key="1">
    <citation type="submission" date="2018-06" db="EMBL/GenBank/DDBJ databases">
        <authorList>
            <consortium name="Pathogen Informatics"/>
            <person name="Doyle S."/>
        </authorList>
    </citation>
    <scope>NUCLEOTIDE SEQUENCE [LARGE SCALE GENOMIC DNA]</scope>
    <source>
        <strain evidence="2 3">NCTC10794</strain>
    </source>
</reference>
<accession>A0A377HZG4</accession>
<gene>
    <name evidence="2" type="ORF">NCTC10794_00621</name>
</gene>
<evidence type="ECO:0000313" key="2">
    <source>
        <dbReference type="EMBL" id="STO63585.1"/>
    </source>
</evidence>
<keyword evidence="1" id="KW-0732">Signal</keyword>
<evidence type="ECO:0000313" key="3">
    <source>
        <dbReference type="Proteomes" id="UP000254867"/>
    </source>
</evidence>
<evidence type="ECO:0000256" key="1">
    <source>
        <dbReference type="SAM" id="SignalP"/>
    </source>
</evidence>
<feature type="signal peptide" evidence="1">
    <location>
        <begin position="1"/>
        <end position="21"/>
    </location>
</feature>
<sequence>MKPLKALLALAVAMTATSSFAETANPLATFKQEAKTAINNELSSAKKAVTQTETSAATDMSKMKNAVVEKAKSQALAIQPLRKSAHI</sequence>
<dbReference type="Proteomes" id="UP000254867">
    <property type="component" value="Unassembled WGS sequence"/>
</dbReference>
<dbReference type="EMBL" id="UGHH01000002">
    <property type="protein sequence ID" value="STO63585.1"/>
    <property type="molecule type" value="Genomic_DNA"/>
</dbReference>
<organism evidence="2 3">
    <name type="scientific">Haemophilus parahaemolyticus</name>
    <dbReference type="NCBI Taxonomy" id="735"/>
    <lineage>
        <taxon>Bacteria</taxon>
        <taxon>Pseudomonadati</taxon>
        <taxon>Pseudomonadota</taxon>
        <taxon>Gammaproteobacteria</taxon>
        <taxon>Pasteurellales</taxon>
        <taxon>Pasteurellaceae</taxon>
        <taxon>Haemophilus</taxon>
    </lineage>
</organism>
<feature type="chain" id="PRO_5016978666" evidence="1">
    <location>
        <begin position="22"/>
        <end position="87"/>
    </location>
</feature>
<dbReference type="RefSeq" id="WP_258788915.1">
    <property type="nucleotide sequence ID" value="NZ_UGHH01000002.1"/>
</dbReference>
<protein>
    <submittedName>
        <fullName evidence="2">Uncharacterized protein</fullName>
    </submittedName>
</protein>
<proteinExistence type="predicted"/>
<dbReference type="AlphaFoldDB" id="A0A377HZG4"/>